<dbReference type="RefSeq" id="WP_076524014.1">
    <property type="nucleotide sequence ID" value="NZ_CP067140.1"/>
</dbReference>
<reference evidence="3 5" key="2">
    <citation type="submission" date="2021-01" db="EMBL/GenBank/DDBJ databases">
        <title>Biogeographic distribution of Paracoccus.</title>
        <authorList>
            <person name="Hollensteiner J."/>
            <person name="Leineberger J."/>
            <person name="Brinkhoff T."/>
            <person name="Daniel R."/>
        </authorList>
    </citation>
    <scope>NUCLEOTIDE SEQUENCE [LARGE SCALE GENOMIC DNA]</scope>
    <source>
        <strain evidence="3 5">DSM 18447</strain>
    </source>
</reference>
<reference evidence="2 4" key="1">
    <citation type="submission" date="2017-01" db="EMBL/GenBank/DDBJ databases">
        <authorList>
            <person name="Varghese N."/>
            <person name="Submissions S."/>
        </authorList>
    </citation>
    <scope>NUCLEOTIDE SEQUENCE [LARGE SCALE GENOMIC DNA]</scope>
    <source>
        <strain evidence="2 4">DSM 18447</strain>
    </source>
</reference>
<dbReference type="EMBL" id="CP067140">
    <property type="protein sequence ID" value="WCR01394.1"/>
    <property type="molecule type" value="Genomic_DNA"/>
</dbReference>
<feature type="signal peptide" evidence="1">
    <location>
        <begin position="1"/>
        <end position="19"/>
    </location>
</feature>
<keyword evidence="5" id="KW-1185">Reference proteome</keyword>
<dbReference type="Proteomes" id="UP001215549">
    <property type="component" value="Chromosome"/>
</dbReference>
<evidence type="ECO:0008006" key="6">
    <source>
        <dbReference type="Google" id="ProtNLM"/>
    </source>
</evidence>
<accession>A0AA46A4V3</accession>
<dbReference type="EMBL" id="FTOU01000003">
    <property type="protein sequence ID" value="SIS70067.1"/>
    <property type="molecule type" value="Genomic_DNA"/>
</dbReference>
<protein>
    <recommendedName>
        <fullName evidence="6">Lipoprotein</fullName>
    </recommendedName>
</protein>
<dbReference type="AlphaFoldDB" id="A0AA46A4V3"/>
<sequence>MRILLPILFLAQLSACVEAESPAILRDRQEAACTAVIAAHVRRPASSVASRWLSETGGVAKVEAWDSDRRHICDVDSSAEVLGYSHPNA</sequence>
<keyword evidence="1" id="KW-0732">Signal</keyword>
<dbReference type="Proteomes" id="UP000186216">
    <property type="component" value="Unassembled WGS sequence"/>
</dbReference>
<proteinExistence type="predicted"/>
<evidence type="ECO:0000256" key="1">
    <source>
        <dbReference type="SAM" id="SignalP"/>
    </source>
</evidence>
<name>A0AA46A4V3_9RHOB</name>
<gene>
    <name evidence="3" type="ORF">JHX88_10555</name>
    <name evidence="2" type="ORF">SAMN05421772_10390</name>
</gene>
<evidence type="ECO:0000313" key="3">
    <source>
        <dbReference type="EMBL" id="WCR01394.1"/>
    </source>
</evidence>
<evidence type="ECO:0000313" key="2">
    <source>
        <dbReference type="EMBL" id="SIS70067.1"/>
    </source>
</evidence>
<evidence type="ECO:0000313" key="4">
    <source>
        <dbReference type="Proteomes" id="UP000186216"/>
    </source>
</evidence>
<evidence type="ECO:0000313" key="5">
    <source>
        <dbReference type="Proteomes" id="UP001215549"/>
    </source>
</evidence>
<feature type="chain" id="PRO_5041309610" description="Lipoprotein" evidence="1">
    <location>
        <begin position="20"/>
        <end position="89"/>
    </location>
</feature>
<organism evidence="2 4">
    <name type="scientific">Paracoccus saliphilus</name>
    <dbReference type="NCBI Taxonomy" id="405559"/>
    <lineage>
        <taxon>Bacteria</taxon>
        <taxon>Pseudomonadati</taxon>
        <taxon>Pseudomonadota</taxon>
        <taxon>Alphaproteobacteria</taxon>
        <taxon>Rhodobacterales</taxon>
        <taxon>Paracoccaceae</taxon>
        <taxon>Paracoccus</taxon>
    </lineage>
</organism>